<name>A0A1R2C5J2_9CILI</name>
<feature type="coiled-coil region" evidence="1">
    <location>
        <begin position="103"/>
        <end position="196"/>
    </location>
</feature>
<accession>A0A1R2C5J2</accession>
<evidence type="ECO:0000256" key="1">
    <source>
        <dbReference type="SAM" id="Coils"/>
    </source>
</evidence>
<keyword evidence="1" id="KW-0175">Coiled coil</keyword>
<dbReference type="Proteomes" id="UP000187209">
    <property type="component" value="Unassembled WGS sequence"/>
</dbReference>
<dbReference type="AlphaFoldDB" id="A0A1R2C5J2"/>
<proteinExistence type="predicted"/>
<feature type="coiled-coil region" evidence="1">
    <location>
        <begin position="222"/>
        <end position="300"/>
    </location>
</feature>
<protein>
    <submittedName>
        <fullName evidence="3">Uncharacterized protein</fullName>
    </submittedName>
</protein>
<feature type="region of interest" description="Disordered" evidence="2">
    <location>
        <begin position="29"/>
        <end position="48"/>
    </location>
</feature>
<reference evidence="3 4" key="1">
    <citation type="submission" date="2016-11" db="EMBL/GenBank/DDBJ databases">
        <title>The macronuclear genome of Stentor coeruleus: a giant cell with tiny introns.</title>
        <authorList>
            <person name="Slabodnick M."/>
            <person name="Ruby J.G."/>
            <person name="Reiff S.B."/>
            <person name="Swart E.C."/>
            <person name="Gosai S."/>
            <person name="Prabakaran S."/>
            <person name="Witkowska E."/>
            <person name="Larue G.E."/>
            <person name="Fisher S."/>
            <person name="Freeman R.M."/>
            <person name="Gunawardena J."/>
            <person name="Chu W."/>
            <person name="Stover N.A."/>
            <person name="Gregory B.D."/>
            <person name="Nowacki M."/>
            <person name="Derisi J."/>
            <person name="Roy S.W."/>
            <person name="Marshall W.F."/>
            <person name="Sood P."/>
        </authorList>
    </citation>
    <scope>NUCLEOTIDE SEQUENCE [LARGE SCALE GENOMIC DNA]</scope>
    <source>
        <strain evidence="3">WM001</strain>
    </source>
</reference>
<organism evidence="3 4">
    <name type="scientific">Stentor coeruleus</name>
    <dbReference type="NCBI Taxonomy" id="5963"/>
    <lineage>
        <taxon>Eukaryota</taxon>
        <taxon>Sar</taxon>
        <taxon>Alveolata</taxon>
        <taxon>Ciliophora</taxon>
        <taxon>Postciliodesmatophora</taxon>
        <taxon>Heterotrichea</taxon>
        <taxon>Heterotrichida</taxon>
        <taxon>Stentoridae</taxon>
        <taxon>Stentor</taxon>
    </lineage>
</organism>
<keyword evidence="4" id="KW-1185">Reference proteome</keyword>
<evidence type="ECO:0000313" key="4">
    <source>
        <dbReference type="Proteomes" id="UP000187209"/>
    </source>
</evidence>
<comment type="caution">
    <text evidence="3">The sequence shown here is derived from an EMBL/GenBank/DDBJ whole genome shotgun (WGS) entry which is preliminary data.</text>
</comment>
<gene>
    <name evidence="3" type="ORF">SteCoe_14673</name>
</gene>
<evidence type="ECO:0000313" key="3">
    <source>
        <dbReference type="EMBL" id="OMJ84251.1"/>
    </source>
</evidence>
<evidence type="ECO:0000256" key="2">
    <source>
        <dbReference type="SAM" id="MobiDB-lite"/>
    </source>
</evidence>
<sequence>MGCSGSKTFAMSEIQQLIEQVRSENALLEKERDKLKNQRSSDRSEEEKNILHEFRTMHNEFERELSQLKDQMIRISAVPEKDPETISTVKDGIEKIIQIQTDLEEKSNKIREILTKREELKKEQMDYEKKIEEMTKNIEGLDIALEAQEETLRSQDNIEDQIHQYEREKNILARQLKEAENTYKNLREELKDWEEIDETNYSDIASFENMLGMSENDIKKELLQVDHDLEELTLRIKDLEIKEIELQQTDNYLTGLSEKIASNANAVNIKHQLIETQDKINDLKEEKRRVKAEIIRIKKKVSDGSYGSYDKYQTFGEVMHSKGREDTFEFDVQSGLKEIKNIHFH</sequence>
<dbReference type="EMBL" id="MPUH01000275">
    <property type="protein sequence ID" value="OMJ84251.1"/>
    <property type="molecule type" value="Genomic_DNA"/>
</dbReference>